<keyword evidence="2" id="KW-0539">Nucleus</keyword>
<dbReference type="PANTHER" id="PTHR16771:SF0">
    <property type="entry name" value="26S PROTEASOME COMPLEX SUBUNIT SEM1"/>
    <property type="match status" value="1"/>
</dbReference>
<dbReference type="Proteomes" id="UP000001072">
    <property type="component" value="Unassembled WGS sequence"/>
</dbReference>
<dbReference type="InParanoid" id="F4RT74"/>
<dbReference type="HOGENOM" id="CLU_141774_0_0_1"/>
<feature type="compositionally biased region" description="Acidic residues" evidence="3">
    <location>
        <begin position="36"/>
        <end position="46"/>
    </location>
</feature>
<dbReference type="AlphaFoldDB" id="F4RT74"/>
<dbReference type="GO" id="GO:0005634">
    <property type="term" value="C:nucleus"/>
    <property type="evidence" value="ECO:0007669"/>
    <property type="project" value="UniProtKB-SubCell"/>
</dbReference>
<dbReference type="GeneID" id="18932088"/>
<organism evidence="5">
    <name type="scientific">Melampsora larici-populina (strain 98AG31 / pathotype 3-4-7)</name>
    <name type="common">Poplar leaf rust fungus</name>
    <dbReference type="NCBI Taxonomy" id="747676"/>
    <lineage>
        <taxon>Eukaryota</taxon>
        <taxon>Fungi</taxon>
        <taxon>Dikarya</taxon>
        <taxon>Basidiomycota</taxon>
        <taxon>Pucciniomycotina</taxon>
        <taxon>Pucciniomycetes</taxon>
        <taxon>Pucciniales</taxon>
        <taxon>Melampsoraceae</taxon>
        <taxon>Melampsora</taxon>
    </lineage>
</organism>
<feature type="compositionally biased region" description="Low complexity" evidence="3">
    <location>
        <begin position="1"/>
        <end position="14"/>
    </location>
</feature>
<dbReference type="GO" id="GO:0008541">
    <property type="term" value="C:proteasome regulatory particle, lid subcomplex"/>
    <property type="evidence" value="ECO:0007669"/>
    <property type="project" value="UniProtKB-UniRule"/>
</dbReference>
<dbReference type="EMBL" id="GL883118">
    <property type="protein sequence ID" value="EGG04482.1"/>
    <property type="molecule type" value="Genomic_DNA"/>
</dbReference>
<dbReference type="FunCoup" id="F4RT74">
    <property type="interactions" value="63"/>
</dbReference>
<comment type="similarity">
    <text evidence="1 2">Belongs to the DSS1/SEM1 family.</text>
</comment>
<dbReference type="PANTHER" id="PTHR16771">
    <property type="entry name" value="26 PROTEASOME COMPLEX SUBUNIT DSS1"/>
    <property type="match status" value="1"/>
</dbReference>
<evidence type="ECO:0000256" key="3">
    <source>
        <dbReference type="SAM" id="MobiDB-lite"/>
    </source>
</evidence>
<keyword evidence="2" id="KW-0647">Proteasome</keyword>
<comment type="subcellular location">
    <subcellularLocation>
        <location evidence="2">Nucleus</location>
    </subcellularLocation>
</comment>
<name>F4RT74_MELLP</name>
<dbReference type="KEGG" id="mlr:MELLADRAFT_72399"/>
<proteinExistence type="inferred from homology"/>
<gene>
    <name evidence="4" type="ORF">MELLADRAFT_72399</name>
</gene>
<sequence length="118" mass="13175">MSSSTTTNPKPSTNQSVNPSSLTNNESKSLSTLDTLGEDDEFEDFPIENWTEDKSDISHLIMNSKSNKTLNQSTTMEDLWEDNWDDEVLESDFAHQLRAELEKTKTTASGTGPTPMQT</sequence>
<dbReference type="SMART" id="SM01385">
    <property type="entry name" value="DSS1_SEM1"/>
    <property type="match status" value="1"/>
</dbReference>
<keyword evidence="5" id="KW-1185">Reference proteome</keyword>
<dbReference type="RefSeq" id="XP_007412273.1">
    <property type="nucleotide sequence ID" value="XM_007412211.1"/>
</dbReference>
<dbReference type="GO" id="GO:0006406">
    <property type="term" value="P:mRNA export from nucleus"/>
    <property type="evidence" value="ECO:0007669"/>
    <property type="project" value="UniProtKB-UniRule"/>
</dbReference>
<feature type="region of interest" description="Disordered" evidence="3">
    <location>
        <begin position="1"/>
        <end position="48"/>
    </location>
</feature>
<reference evidence="5" key="1">
    <citation type="journal article" date="2011" name="Proc. Natl. Acad. Sci. U.S.A.">
        <title>Obligate biotrophy features unraveled by the genomic analysis of rust fungi.</title>
        <authorList>
            <person name="Duplessis S."/>
            <person name="Cuomo C.A."/>
            <person name="Lin Y.-C."/>
            <person name="Aerts A."/>
            <person name="Tisserant E."/>
            <person name="Veneault-Fourrey C."/>
            <person name="Joly D.L."/>
            <person name="Hacquard S."/>
            <person name="Amselem J."/>
            <person name="Cantarel B.L."/>
            <person name="Chiu R."/>
            <person name="Coutinho P.M."/>
            <person name="Feau N."/>
            <person name="Field M."/>
            <person name="Frey P."/>
            <person name="Gelhaye E."/>
            <person name="Goldberg J."/>
            <person name="Grabherr M.G."/>
            <person name="Kodira C.D."/>
            <person name="Kohler A."/>
            <person name="Kuees U."/>
            <person name="Lindquist E.A."/>
            <person name="Lucas S.M."/>
            <person name="Mago R."/>
            <person name="Mauceli E."/>
            <person name="Morin E."/>
            <person name="Murat C."/>
            <person name="Pangilinan J.L."/>
            <person name="Park R."/>
            <person name="Pearson M."/>
            <person name="Quesneville H."/>
            <person name="Rouhier N."/>
            <person name="Sakthikumar S."/>
            <person name="Salamov A.A."/>
            <person name="Schmutz J."/>
            <person name="Selles B."/>
            <person name="Shapiro H."/>
            <person name="Tanguay P."/>
            <person name="Tuskan G.A."/>
            <person name="Henrissat B."/>
            <person name="Van de Peer Y."/>
            <person name="Rouze P."/>
            <person name="Ellis J.G."/>
            <person name="Dodds P.N."/>
            <person name="Schein J.E."/>
            <person name="Zhong S."/>
            <person name="Hamelin R.C."/>
            <person name="Grigoriev I.V."/>
            <person name="Szabo L.J."/>
            <person name="Martin F."/>
        </authorList>
    </citation>
    <scope>NUCLEOTIDE SEQUENCE [LARGE SCALE GENOMIC DNA]</scope>
    <source>
        <strain evidence="5">98AG31 / pathotype 3-4-7</strain>
    </source>
</reference>
<dbReference type="GO" id="GO:0000724">
    <property type="term" value="P:double-strand break repair via homologous recombination"/>
    <property type="evidence" value="ECO:0007669"/>
    <property type="project" value="TreeGrafter"/>
</dbReference>
<dbReference type="InterPro" id="IPR007834">
    <property type="entry name" value="DSS1_SEM1"/>
</dbReference>
<evidence type="ECO:0000313" key="4">
    <source>
        <dbReference type="EMBL" id="EGG04482.1"/>
    </source>
</evidence>
<dbReference type="Pfam" id="PF05160">
    <property type="entry name" value="DSS1_SEM1"/>
    <property type="match status" value="1"/>
</dbReference>
<comment type="function">
    <text evidence="2">Component of the 26S proteasome, a multiprotein complex involved in the ATP-dependent degradation of ubiquitinated proteins.</text>
</comment>
<dbReference type="VEuPathDB" id="FungiDB:MELLADRAFT_72399"/>
<dbReference type="STRING" id="747676.F4RT74"/>
<evidence type="ECO:0000256" key="1">
    <source>
        <dbReference type="ARBA" id="ARBA00034491"/>
    </source>
</evidence>
<feature type="compositionally biased region" description="Polar residues" evidence="3">
    <location>
        <begin position="15"/>
        <end position="34"/>
    </location>
</feature>
<protein>
    <recommendedName>
        <fullName evidence="2">26S proteasome complex subunit SEM1</fullName>
    </recommendedName>
</protein>
<dbReference type="GO" id="GO:0043248">
    <property type="term" value="P:proteasome assembly"/>
    <property type="evidence" value="ECO:0007669"/>
    <property type="project" value="UniProtKB-UniRule"/>
</dbReference>
<dbReference type="eggNOG" id="ENOG502TC43">
    <property type="taxonomic scope" value="Eukaryota"/>
</dbReference>
<dbReference type="CDD" id="cd13768">
    <property type="entry name" value="DSS1_Sem1"/>
    <property type="match status" value="1"/>
</dbReference>
<evidence type="ECO:0000313" key="5">
    <source>
        <dbReference type="Proteomes" id="UP000001072"/>
    </source>
</evidence>
<accession>F4RT74</accession>
<evidence type="ECO:0000256" key="2">
    <source>
        <dbReference type="RuleBase" id="RU369057"/>
    </source>
</evidence>
<dbReference type="OrthoDB" id="5586203at2759"/>